<gene>
    <name evidence="5" type="ORF">ACFOOG_03435</name>
</gene>
<evidence type="ECO:0000259" key="4">
    <source>
        <dbReference type="Pfam" id="PF22725"/>
    </source>
</evidence>
<dbReference type="InterPro" id="IPR000683">
    <property type="entry name" value="Gfo/Idh/MocA-like_OxRdtase_N"/>
</dbReference>
<keyword evidence="2" id="KW-0560">Oxidoreductase</keyword>
<accession>A0ABV7ZVT3</accession>
<dbReference type="Gene3D" id="3.40.50.720">
    <property type="entry name" value="NAD(P)-binding Rossmann-like Domain"/>
    <property type="match status" value="1"/>
</dbReference>
<keyword evidence="6" id="KW-1185">Reference proteome</keyword>
<evidence type="ECO:0000313" key="6">
    <source>
        <dbReference type="Proteomes" id="UP001595617"/>
    </source>
</evidence>
<evidence type="ECO:0000313" key="5">
    <source>
        <dbReference type="EMBL" id="MFC3851878.1"/>
    </source>
</evidence>
<reference evidence="6" key="1">
    <citation type="journal article" date="2019" name="Int. J. Syst. Evol. Microbiol.">
        <title>The Global Catalogue of Microorganisms (GCM) 10K type strain sequencing project: providing services to taxonomists for standard genome sequencing and annotation.</title>
        <authorList>
            <consortium name="The Broad Institute Genomics Platform"/>
            <consortium name="The Broad Institute Genome Sequencing Center for Infectious Disease"/>
            <person name="Wu L."/>
            <person name="Ma J."/>
        </authorList>
    </citation>
    <scope>NUCLEOTIDE SEQUENCE [LARGE SCALE GENOMIC DNA]</scope>
    <source>
        <strain evidence="6">IBRC 10765</strain>
    </source>
</reference>
<dbReference type="PANTHER" id="PTHR22604:SF105">
    <property type="entry name" value="TRANS-1,2-DIHYDROBENZENE-1,2-DIOL DEHYDROGENASE"/>
    <property type="match status" value="1"/>
</dbReference>
<dbReference type="PANTHER" id="PTHR22604">
    <property type="entry name" value="OXIDOREDUCTASES"/>
    <property type="match status" value="1"/>
</dbReference>
<dbReference type="Pfam" id="PF01408">
    <property type="entry name" value="GFO_IDH_MocA"/>
    <property type="match status" value="1"/>
</dbReference>
<name>A0ABV7ZVT3_9GAMM</name>
<dbReference type="EMBL" id="JBHRYR010000002">
    <property type="protein sequence ID" value="MFC3851878.1"/>
    <property type="molecule type" value="Genomic_DNA"/>
</dbReference>
<dbReference type="InterPro" id="IPR036291">
    <property type="entry name" value="NAD(P)-bd_dom_sf"/>
</dbReference>
<dbReference type="InterPro" id="IPR055170">
    <property type="entry name" value="GFO_IDH_MocA-like_dom"/>
</dbReference>
<proteinExistence type="inferred from homology"/>
<sequence>MALKNTTAPVRWGVLGSSGIVDAFMADLPYTQNMRVDAVCSRTTEGAQRFAQKYGTPHTFTDVSAMVQSGRIDALYIAVPHSHHKAAACTALRAGVAVLVEKPATITVAEWDELVALAQQNNTFLMEALWTDFVPGMAAAQQAVAEGKIGTLRSLEVSFGFTAPDDPKGRLLNPDLAGGALWDIGIYGLYHAWRWLGEPETWSVQRVLASTGVDLRDTVDLAYTDGRVARMHFALDREMPKEVVLHGTRGWLRISDIYNAARVVLGGSSGPEEVIYERLDAAGGWCYEMQHVTDCLQQGLVESPRWRWSDTRQMQLWVANVQALWGKEHA</sequence>
<dbReference type="Gene3D" id="3.30.360.10">
    <property type="entry name" value="Dihydrodipicolinate Reductase, domain 2"/>
    <property type="match status" value="1"/>
</dbReference>
<dbReference type="SUPFAM" id="SSF55347">
    <property type="entry name" value="Glyceraldehyde-3-phosphate dehydrogenase-like, C-terminal domain"/>
    <property type="match status" value="1"/>
</dbReference>
<dbReference type="Proteomes" id="UP001595617">
    <property type="component" value="Unassembled WGS sequence"/>
</dbReference>
<dbReference type="SUPFAM" id="SSF51735">
    <property type="entry name" value="NAD(P)-binding Rossmann-fold domains"/>
    <property type="match status" value="1"/>
</dbReference>
<dbReference type="InterPro" id="IPR050984">
    <property type="entry name" value="Gfo/Idh/MocA_domain"/>
</dbReference>
<feature type="domain" description="Gfo/Idh/MocA-like oxidoreductase N-terminal" evidence="3">
    <location>
        <begin position="10"/>
        <end position="126"/>
    </location>
</feature>
<feature type="domain" description="GFO/IDH/MocA-like oxidoreductase" evidence="4">
    <location>
        <begin position="138"/>
        <end position="253"/>
    </location>
</feature>
<comment type="caution">
    <text evidence="5">The sequence shown here is derived from an EMBL/GenBank/DDBJ whole genome shotgun (WGS) entry which is preliminary data.</text>
</comment>
<organism evidence="5 6">
    <name type="scientific">Saccharospirillum mangrovi</name>
    <dbReference type="NCBI Taxonomy" id="2161747"/>
    <lineage>
        <taxon>Bacteria</taxon>
        <taxon>Pseudomonadati</taxon>
        <taxon>Pseudomonadota</taxon>
        <taxon>Gammaproteobacteria</taxon>
        <taxon>Oceanospirillales</taxon>
        <taxon>Saccharospirillaceae</taxon>
        <taxon>Saccharospirillum</taxon>
    </lineage>
</organism>
<evidence type="ECO:0000256" key="2">
    <source>
        <dbReference type="ARBA" id="ARBA00023002"/>
    </source>
</evidence>
<dbReference type="Pfam" id="PF22725">
    <property type="entry name" value="GFO_IDH_MocA_C3"/>
    <property type="match status" value="1"/>
</dbReference>
<comment type="similarity">
    <text evidence="1">Belongs to the Gfo/Idh/MocA family.</text>
</comment>
<evidence type="ECO:0000259" key="3">
    <source>
        <dbReference type="Pfam" id="PF01408"/>
    </source>
</evidence>
<protein>
    <submittedName>
        <fullName evidence="5">Gfo/Idh/MocA family protein</fullName>
    </submittedName>
</protein>
<dbReference type="RefSeq" id="WP_380693381.1">
    <property type="nucleotide sequence ID" value="NZ_JBHRYR010000002.1"/>
</dbReference>
<evidence type="ECO:0000256" key="1">
    <source>
        <dbReference type="ARBA" id="ARBA00010928"/>
    </source>
</evidence>